<sequence length="409" mass="47931">MTDPFSRFPPEIRLRILISGHSKLSTSRIIEASPIMLQQYLAHKNYVMRQVLAEELDAQMIQDAVAIILFRRSKPTRAHIRAWSKSELPNPLKDIDDHLVGELDKLYRQVLLLVEDYITKATAPEEYLCQPQVQRPSIEGHIMFRGSKVAPRFDSDKLRFSERKRFLKAFLTYEVLSKASYSTRLPRKLRRRKVSHAEYEAVGCVHSYVCSLYGAMLVQCNDTHLPTTVTGPLLRNYTFYPIPDAVYFAANPYTPNMRLFTDLHGREIGSVFSALGLDRLTDFLRYDMSIPEERKALCEQLKYIWRTKDHSSSYAWDKGSSYFLKSKSKYQNGDESSMYRQLALHPGDKRRYRVGQQRAWVFFDDDRFYPQESIERPNFPSERFLAEMSFRNFLSIRDWLHSLKNGRFS</sequence>
<dbReference type="Proteomes" id="UP000532311">
    <property type="component" value="Unassembled WGS sequence"/>
</dbReference>
<comment type="caution">
    <text evidence="1">The sequence shown here is derived from an EMBL/GenBank/DDBJ whole genome shotgun (WGS) entry which is preliminary data.</text>
</comment>
<gene>
    <name evidence="1" type="ORF">FGLOB1_13149</name>
</gene>
<evidence type="ECO:0000313" key="1">
    <source>
        <dbReference type="EMBL" id="KAF5696954.1"/>
    </source>
</evidence>
<keyword evidence="2" id="KW-1185">Reference proteome</keyword>
<proteinExistence type="predicted"/>
<dbReference type="EMBL" id="JAAQPF010000791">
    <property type="protein sequence ID" value="KAF5696954.1"/>
    <property type="molecule type" value="Genomic_DNA"/>
</dbReference>
<organism evidence="1 2">
    <name type="scientific">Fusarium globosum</name>
    <dbReference type="NCBI Taxonomy" id="78864"/>
    <lineage>
        <taxon>Eukaryota</taxon>
        <taxon>Fungi</taxon>
        <taxon>Dikarya</taxon>
        <taxon>Ascomycota</taxon>
        <taxon>Pezizomycotina</taxon>
        <taxon>Sordariomycetes</taxon>
        <taxon>Hypocreomycetidae</taxon>
        <taxon>Hypocreales</taxon>
        <taxon>Nectriaceae</taxon>
        <taxon>Fusarium</taxon>
        <taxon>Fusarium fujikuroi species complex</taxon>
    </lineage>
</organism>
<dbReference type="AlphaFoldDB" id="A0A8H5XND6"/>
<reference evidence="1 2" key="1">
    <citation type="submission" date="2020-05" db="EMBL/GenBank/DDBJ databases">
        <title>Identification and distribution of gene clusters putatively required for synthesis of sphingolipid metabolism inhibitors in phylogenetically diverse species of the filamentous fungus Fusarium.</title>
        <authorList>
            <person name="Kim H.-S."/>
            <person name="Busman M."/>
            <person name="Brown D.W."/>
            <person name="Divon H."/>
            <person name="Uhlig S."/>
            <person name="Proctor R.H."/>
        </authorList>
    </citation>
    <scope>NUCLEOTIDE SEQUENCE [LARGE SCALE GENOMIC DNA]</scope>
    <source>
        <strain evidence="1 2">NRRL 26131</strain>
    </source>
</reference>
<protein>
    <submittedName>
        <fullName evidence="1">Uncharacterized protein</fullName>
    </submittedName>
</protein>
<name>A0A8H5XND6_9HYPO</name>
<accession>A0A8H5XND6</accession>
<evidence type="ECO:0000313" key="2">
    <source>
        <dbReference type="Proteomes" id="UP000532311"/>
    </source>
</evidence>